<dbReference type="NCBIfam" id="TIGR02532">
    <property type="entry name" value="IV_pilin_GFxxxE"/>
    <property type="match status" value="1"/>
</dbReference>
<dbReference type="EMBL" id="JAFBEC010000008">
    <property type="protein sequence ID" value="MBM7633693.1"/>
    <property type="molecule type" value="Genomic_DNA"/>
</dbReference>
<dbReference type="InterPro" id="IPR012902">
    <property type="entry name" value="N_methyl_site"/>
</dbReference>
<comment type="subcellular location">
    <subcellularLocation>
        <location evidence="1">Cell surface</location>
    </subcellularLocation>
</comment>
<proteinExistence type="predicted"/>
<gene>
    <name evidence="3" type="ORF">JOD17_002789</name>
</gene>
<organism evidence="3 4">
    <name type="scientific">Geomicrobium sediminis</name>
    <dbReference type="NCBI Taxonomy" id="1347788"/>
    <lineage>
        <taxon>Bacteria</taxon>
        <taxon>Bacillati</taxon>
        <taxon>Bacillota</taxon>
        <taxon>Bacilli</taxon>
        <taxon>Bacillales</taxon>
        <taxon>Geomicrobium</taxon>
    </lineage>
</organism>
<dbReference type="RefSeq" id="WP_204698402.1">
    <property type="nucleotide sequence ID" value="NZ_JAFBEC010000008.1"/>
</dbReference>
<sequence>MLNQSQGFTLIEVVSALLLLSILSASMIPVLHAIYEERADVSHEFKAISMLISDEKTTGTMYQSFTDGETQCLSWEHWRKRERFVCLELP</sequence>
<comment type="caution">
    <text evidence="3">The sequence shown here is derived from an EMBL/GenBank/DDBJ whole genome shotgun (WGS) entry which is preliminary data.</text>
</comment>
<dbReference type="Pfam" id="PF07963">
    <property type="entry name" value="N_methyl"/>
    <property type="match status" value="1"/>
</dbReference>
<evidence type="ECO:0000313" key="3">
    <source>
        <dbReference type="EMBL" id="MBM7633693.1"/>
    </source>
</evidence>
<name>A0ABS2PE53_9BACL</name>
<keyword evidence="2" id="KW-0178">Competence</keyword>
<evidence type="ECO:0000256" key="1">
    <source>
        <dbReference type="ARBA" id="ARBA00004241"/>
    </source>
</evidence>
<evidence type="ECO:0000313" key="4">
    <source>
        <dbReference type="Proteomes" id="UP000741863"/>
    </source>
</evidence>
<reference evidence="3 4" key="1">
    <citation type="submission" date="2021-01" db="EMBL/GenBank/DDBJ databases">
        <title>Genomic Encyclopedia of Type Strains, Phase IV (KMG-IV): sequencing the most valuable type-strain genomes for metagenomic binning, comparative biology and taxonomic classification.</title>
        <authorList>
            <person name="Goeker M."/>
        </authorList>
    </citation>
    <scope>NUCLEOTIDE SEQUENCE [LARGE SCALE GENOMIC DNA]</scope>
    <source>
        <strain evidence="3 4">DSM 25540</strain>
    </source>
</reference>
<accession>A0ABS2PE53</accession>
<evidence type="ECO:0000256" key="2">
    <source>
        <dbReference type="ARBA" id="ARBA00023287"/>
    </source>
</evidence>
<keyword evidence="4" id="KW-1185">Reference proteome</keyword>
<dbReference type="PROSITE" id="PS00409">
    <property type="entry name" value="PROKAR_NTER_METHYL"/>
    <property type="match status" value="1"/>
</dbReference>
<dbReference type="Proteomes" id="UP000741863">
    <property type="component" value="Unassembled WGS sequence"/>
</dbReference>
<protein>
    <submittedName>
        <fullName evidence="3">Prepilin-type N-terminal cleavage/methylation domain-containing protein</fullName>
    </submittedName>
</protein>